<evidence type="ECO:0000259" key="4">
    <source>
        <dbReference type="PROSITE" id="PS51294"/>
    </source>
</evidence>
<dbReference type="KEGG" id="spaa:SPAPADRAFT_51080"/>
<feature type="compositionally biased region" description="Basic residues" evidence="1">
    <location>
        <begin position="771"/>
        <end position="783"/>
    </location>
</feature>
<dbReference type="GO" id="GO:0034967">
    <property type="term" value="C:Set3 complex"/>
    <property type="evidence" value="ECO:0007669"/>
    <property type="project" value="TreeGrafter"/>
</dbReference>
<reference evidence="5 6" key="1">
    <citation type="journal article" date="2011" name="Proc. Natl. Acad. Sci. U.S.A.">
        <title>Comparative genomics of xylose-fermenting fungi for enhanced biofuel production.</title>
        <authorList>
            <person name="Wohlbach D.J."/>
            <person name="Kuo A."/>
            <person name="Sato T.K."/>
            <person name="Potts K.M."/>
            <person name="Salamov A.A."/>
            <person name="LaButti K.M."/>
            <person name="Sun H."/>
            <person name="Clum A."/>
            <person name="Pangilinan J.L."/>
            <person name="Lindquist E.A."/>
            <person name="Lucas S."/>
            <person name="Lapidus A."/>
            <person name="Jin M."/>
            <person name="Gunawan C."/>
            <person name="Balan V."/>
            <person name="Dale B.E."/>
            <person name="Jeffries T.W."/>
            <person name="Zinkel R."/>
            <person name="Barry K.W."/>
            <person name="Grigoriev I.V."/>
            <person name="Gasch A.P."/>
        </authorList>
    </citation>
    <scope>NUCLEOTIDE SEQUENCE [LARGE SCALE GENOMIC DNA]</scope>
    <source>
        <strain evidence="6">NRRL Y-27907 / 11-Y1</strain>
    </source>
</reference>
<gene>
    <name evidence="5" type="ORF">SPAPADRAFT_51080</name>
</gene>
<dbReference type="SUPFAM" id="SSF46689">
    <property type="entry name" value="Homeodomain-like"/>
    <property type="match status" value="2"/>
</dbReference>
<feature type="compositionally biased region" description="Low complexity" evidence="1">
    <location>
        <begin position="169"/>
        <end position="180"/>
    </location>
</feature>
<keyword evidence="6" id="KW-1185">Reference proteome</keyword>
<feature type="compositionally biased region" description="Polar residues" evidence="1">
    <location>
        <begin position="229"/>
        <end position="243"/>
    </location>
</feature>
<dbReference type="EMBL" id="GL996502">
    <property type="protein sequence ID" value="EGW32534.1"/>
    <property type="molecule type" value="Genomic_DNA"/>
</dbReference>
<feature type="compositionally biased region" description="Low complexity" evidence="1">
    <location>
        <begin position="36"/>
        <end position="47"/>
    </location>
</feature>
<dbReference type="InterPro" id="IPR001005">
    <property type="entry name" value="SANT/Myb"/>
</dbReference>
<feature type="region of interest" description="Disordered" evidence="1">
    <location>
        <begin position="143"/>
        <end position="428"/>
    </location>
</feature>
<feature type="compositionally biased region" description="Polar residues" evidence="1">
    <location>
        <begin position="181"/>
        <end position="198"/>
    </location>
</feature>
<dbReference type="AlphaFoldDB" id="G3ANK5"/>
<feature type="domain" description="Myb-like" evidence="2">
    <location>
        <begin position="924"/>
        <end position="974"/>
    </location>
</feature>
<feature type="region of interest" description="Disordered" evidence="1">
    <location>
        <begin position="1"/>
        <end position="127"/>
    </location>
</feature>
<feature type="domain" description="SANT" evidence="3">
    <location>
        <begin position="709"/>
        <end position="761"/>
    </location>
</feature>
<feature type="compositionally biased region" description="Polar residues" evidence="1">
    <location>
        <begin position="158"/>
        <end position="167"/>
    </location>
</feature>
<dbReference type="HOGENOM" id="CLU_299559_0_0_1"/>
<dbReference type="RefSeq" id="XP_007375810.1">
    <property type="nucleotide sequence ID" value="XM_007375748.1"/>
</dbReference>
<feature type="compositionally biased region" description="Basic and acidic residues" evidence="1">
    <location>
        <begin position="419"/>
        <end position="428"/>
    </location>
</feature>
<proteinExistence type="predicted"/>
<dbReference type="PANTHER" id="PTHR13992:SF39">
    <property type="entry name" value="SMRTER, ISOFORM G"/>
    <property type="match status" value="1"/>
</dbReference>
<feature type="compositionally biased region" description="Low complexity" evidence="1">
    <location>
        <begin position="115"/>
        <end position="127"/>
    </location>
</feature>
<feature type="compositionally biased region" description="Basic and acidic residues" evidence="1">
    <location>
        <begin position="144"/>
        <end position="157"/>
    </location>
</feature>
<feature type="compositionally biased region" description="Polar residues" evidence="1">
    <location>
        <begin position="263"/>
        <end position="281"/>
    </location>
</feature>
<dbReference type="InterPro" id="IPR017884">
    <property type="entry name" value="SANT_dom"/>
</dbReference>
<dbReference type="InParanoid" id="G3ANK5"/>
<feature type="compositionally biased region" description="Low complexity" evidence="1">
    <location>
        <begin position="213"/>
        <end position="228"/>
    </location>
</feature>
<feature type="compositionally biased region" description="Polar residues" evidence="1">
    <location>
        <begin position="84"/>
        <end position="94"/>
    </location>
</feature>
<evidence type="ECO:0008006" key="7">
    <source>
        <dbReference type="Google" id="ProtNLM"/>
    </source>
</evidence>
<feature type="region of interest" description="Disordered" evidence="1">
    <location>
        <begin position="1139"/>
        <end position="1170"/>
    </location>
</feature>
<feature type="compositionally biased region" description="Polar residues" evidence="1">
    <location>
        <begin position="892"/>
        <end position="904"/>
    </location>
</feature>
<protein>
    <recommendedName>
        <fullName evidence="7">SANT domain-containing protein</fullName>
    </recommendedName>
</protein>
<dbReference type="SMART" id="SM00717">
    <property type="entry name" value="SANT"/>
    <property type="match status" value="2"/>
</dbReference>
<dbReference type="FunCoup" id="G3ANK5">
    <property type="interactions" value="147"/>
</dbReference>
<feature type="compositionally biased region" description="Basic and acidic residues" evidence="1">
    <location>
        <begin position="15"/>
        <end position="26"/>
    </location>
</feature>
<accession>G3ANK5</accession>
<feature type="compositionally biased region" description="Acidic residues" evidence="1">
    <location>
        <begin position="384"/>
        <end position="415"/>
    </location>
</feature>
<dbReference type="InterPro" id="IPR009057">
    <property type="entry name" value="Homeodomain-like_sf"/>
</dbReference>
<dbReference type="eggNOG" id="KOG1878">
    <property type="taxonomic scope" value="Eukaryota"/>
</dbReference>
<feature type="domain" description="HTH myb-type" evidence="4">
    <location>
        <begin position="924"/>
        <end position="978"/>
    </location>
</feature>
<evidence type="ECO:0000259" key="2">
    <source>
        <dbReference type="PROSITE" id="PS50090"/>
    </source>
</evidence>
<feature type="compositionally biased region" description="Basic and acidic residues" evidence="1">
    <location>
        <begin position="318"/>
        <end position="342"/>
    </location>
</feature>
<evidence type="ECO:0000313" key="6">
    <source>
        <dbReference type="Proteomes" id="UP000000709"/>
    </source>
</evidence>
<dbReference type="OMA" id="LFCEGFC"/>
<dbReference type="Gene3D" id="1.10.10.60">
    <property type="entry name" value="Homeodomain-like"/>
    <property type="match status" value="2"/>
</dbReference>
<evidence type="ECO:0000256" key="1">
    <source>
        <dbReference type="SAM" id="MobiDB-lite"/>
    </source>
</evidence>
<feature type="region of interest" description="Disordered" evidence="1">
    <location>
        <begin position="771"/>
        <end position="920"/>
    </location>
</feature>
<feature type="compositionally biased region" description="Polar residues" evidence="1">
    <location>
        <begin position="789"/>
        <end position="805"/>
    </location>
</feature>
<name>G3ANK5_SPAPN</name>
<feature type="region of interest" description="Disordered" evidence="1">
    <location>
        <begin position="604"/>
        <end position="639"/>
    </location>
</feature>
<feature type="compositionally biased region" description="Low complexity" evidence="1">
    <location>
        <begin position="604"/>
        <end position="619"/>
    </location>
</feature>
<dbReference type="InterPro" id="IPR051571">
    <property type="entry name" value="N-CoR_corepressor"/>
</dbReference>
<dbReference type="PROSITE" id="PS51293">
    <property type="entry name" value="SANT"/>
    <property type="match status" value="1"/>
</dbReference>
<dbReference type="Proteomes" id="UP000000709">
    <property type="component" value="Unassembled WGS sequence"/>
</dbReference>
<feature type="compositionally biased region" description="Polar residues" evidence="1">
    <location>
        <begin position="48"/>
        <end position="61"/>
    </location>
</feature>
<dbReference type="PANTHER" id="PTHR13992">
    <property type="entry name" value="NUCLEAR RECEPTOR CO-REPRESSOR RELATED NCOR"/>
    <property type="match status" value="1"/>
</dbReference>
<dbReference type="Pfam" id="PF00249">
    <property type="entry name" value="Myb_DNA-binding"/>
    <property type="match status" value="2"/>
</dbReference>
<evidence type="ECO:0000313" key="5">
    <source>
        <dbReference type="EMBL" id="EGW32534.1"/>
    </source>
</evidence>
<dbReference type="OrthoDB" id="10258692at2759"/>
<dbReference type="PROSITE" id="PS51294">
    <property type="entry name" value="HTH_MYB"/>
    <property type="match status" value="1"/>
</dbReference>
<dbReference type="FunFam" id="1.10.10.60:FF:000431">
    <property type="entry name" value="Set3C deacetylase complex subunit"/>
    <property type="match status" value="1"/>
</dbReference>
<sequence>MSSSNPRGHPPNSRYNDRNEYTDYGKSRRKNFYSLSNSNTTATSASTPVVNNQSAAPNSSLSRRDYKSNGPGSSSLTHSKDYNIPTTSSASASHKSFGRRSLSGRPNIPPNGANAAGTGESGAYSASSSSYYYPGYGNYSNDYYRGDSWRSERKSSGDSRVSTSNKPISAGGQASLSGSGPNSSYYQQYHRVSNGSEFRSSKDRYDSYVQDQSHSPTSSISSSSINTSKWKTNRSSLTNSLRYSSKDRIRGSGSGSGAVNAFGTVSGSNSVPIGSGKSTRASGGPTAADTYYPSRYSSVSSLYSNPKLVDRYSSLKRSYHDYSKPRDDKRRFSSKYESRKDIGPGNRASLSNVSTSYPLKEENITKEEEEQQSPDSVSQAEPEQHEEDMEDKDEEELDEDLDEEDNEENDEEDYSFEPTDLKLNEGKPDVDNESILEIEVSTKVEPTPKVEEIKVETKSEPVIIPPQPEDEDYYPDGCRYPLNKLETEYEALKKKYEQETLAYSKNGMSYLKYSLAKPISNLEDFPFFRDNFKVFIQVKGRLIDSLKDKNAKIHKKRLALWIEYSRGLELWEQERIKMDQQLRVLHPSDDEMRREIDSGDLRKQNQLQLQQQQQQQQQQFHEGTLDLPTVSSRRSRRHGDLVTTEAEFQEILLSLGQEEDEHPLVKAERVAAPIPDLILDPIERREIKFMDSNNIVHDKAQWAQRLHTSFLSNFSEREHELFCEGFCMYPKRFGAISRHMGGIRTSSECVDHYYITKKSVNYKQLLIQFKKRSSKKRRGKSVRSRNVSQTPASTPINEESSTLEQPTDETASEFENTTIPEVTPPVIVPPEIGRNEQYSEEELFTETGRRKRAAAPVFDKSKDKQQPAVDGPSKKKQRSVSRRDEPIPPNGSIDTENTELSPELTNPAIPTLSQGSDYSGADNRRKIISSYWSITEKNAFPKLLEEHGTKWTTIADHLTTKTATMVRNYYQRKAEKNGWNVIAEEANKRLAAKFAAVLNAGGDEAQKPSVQSIPVHSMYHANDIQGPGMIQPQQQPQISTGTFQHIIPSIANVVQQPIQHHHEVPKHVGPSISNLLADDSAPYQSPIQLQTPHQRSSIMNLLNNDSSPVKVEPQQEQMIPTPAPPAPPHRAMTNLRDLLNAPSSPAEPQAESNIKRGGIANLLSADPQSQ</sequence>
<dbReference type="GO" id="GO:0006357">
    <property type="term" value="P:regulation of transcription by RNA polymerase II"/>
    <property type="evidence" value="ECO:0007669"/>
    <property type="project" value="TreeGrafter"/>
</dbReference>
<feature type="compositionally biased region" description="Polar residues" evidence="1">
    <location>
        <begin position="348"/>
        <end position="357"/>
    </location>
</feature>
<organism evidence="6">
    <name type="scientific">Spathaspora passalidarum (strain NRRL Y-27907 / 11-Y1)</name>
    <dbReference type="NCBI Taxonomy" id="619300"/>
    <lineage>
        <taxon>Eukaryota</taxon>
        <taxon>Fungi</taxon>
        <taxon>Dikarya</taxon>
        <taxon>Ascomycota</taxon>
        <taxon>Saccharomycotina</taxon>
        <taxon>Pichiomycetes</taxon>
        <taxon>Debaryomycetaceae</taxon>
        <taxon>Spathaspora</taxon>
    </lineage>
</organism>
<dbReference type="GeneID" id="18871512"/>
<dbReference type="InterPro" id="IPR017930">
    <property type="entry name" value="Myb_dom"/>
</dbReference>
<dbReference type="STRING" id="619300.G3ANK5"/>
<dbReference type="PROSITE" id="PS50090">
    <property type="entry name" value="MYB_LIKE"/>
    <property type="match status" value="1"/>
</dbReference>
<feature type="compositionally biased region" description="Low complexity" evidence="1">
    <location>
        <begin position="291"/>
        <end position="304"/>
    </location>
</feature>
<dbReference type="CDD" id="cd00167">
    <property type="entry name" value="SANT"/>
    <property type="match status" value="2"/>
</dbReference>
<evidence type="ECO:0000259" key="3">
    <source>
        <dbReference type="PROSITE" id="PS51293"/>
    </source>
</evidence>